<accession>A0AA35JSJ9</accession>
<feature type="non-terminal residue" evidence="2">
    <location>
        <position position="385"/>
    </location>
</feature>
<name>A0AA35JSJ9_9SAUR</name>
<feature type="region of interest" description="Disordered" evidence="1">
    <location>
        <begin position="135"/>
        <end position="166"/>
    </location>
</feature>
<keyword evidence="3" id="KW-1185">Reference proteome</keyword>
<evidence type="ECO:0000313" key="3">
    <source>
        <dbReference type="Proteomes" id="UP001178461"/>
    </source>
</evidence>
<feature type="compositionally biased region" description="Polar residues" evidence="1">
    <location>
        <begin position="83"/>
        <end position="102"/>
    </location>
</feature>
<dbReference type="Proteomes" id="UP001178461">
    <property type="component" value="Chromosome 2"/>
</dbReference>
<evidence type="ECO:0000256" key="1">
    <source>
        <dbReference type="SAM" id="MobiDB-lite"/>
    </source>
</evidence>
<organism evidence="2 3">
    <name type="scientific">Podarcis lilfordi</name>
    <name type="common">Lilford's wall lizard</name>
    <dbReference type="NCBI Taxonomy" id="74358"/>
    <lineage>
        <taxon>Eukaryota</taxon>
        <taxon>Metazoa</taxon>
        <taxon>Chordata</taxon>
        <taxon>Craniata</taxon>
        <taxon>Vertebrata</taxon>
        <taxon>Euteleostomi</taxon>
        <taxon>Lepidosauria</taxon>
        <taxon>Squamata</taxon>
        <taxon>Bifurcata</taxon>
        <taxon>Unidentata</taxon>
        <taxon>Episquamata</taxon>
        <taxon>Laterata</taxon>
        <taxon>Lacertibaenia</taxon>
        <taxon>Lacertidae</taxon>
        <taxon>Podarcis</taxon>
    </lineage>
</organism>
<reference evidence="2" key="1">
    <citation type="submission" date="2022-12" db="EMBL/GenBank/DDBJ databases">
        <authorList>
            <person name="Alioto T."/>
            <person name="Alioto T."/>
            <person name="Gomez Garrido J."/>
        </authorList>
    </citation>
    <scope>NUCLEOTIDE SEQUENCE</scope>
</reference>
<gene>
    <name evidence="2" type="ORF">PODLI_1B016008</name>
</gene>
<proteinExistence type="predicted"/>
<feature type="region of interest" description="Disordered" evidence="1">
    <location>
        <begin position="83"/>
        <end position="106"/>
    </location>
</feature>
<protein>
    <submittedName>
        <fullName evidence="2">E3 ubiquitin-protein ligase CBL</fullName>
    </submittedName>
</protein>
<dbReference type="AlphaFoldDB" id="A0AA35JSJ9"/>
<evidence type="ECO:0000313" key="2">
    <source>
        <dbReference type="EMBL" id="CAI5765321.1"/>
    </source>
</evidence>
<dbReference type="EMBL" id="OX395127">
    <property type="protein sequence ID" value="CAI5765321.1"/>
    <property type="molecule type" value="Genomic_DNA"/>
</dbReference>
<sequence length="385" mass="43402">QFESRSKCKWINRYRSGGKNWTQYSSCRITLLAHVKHTMDHLNEDCGPLGVRGAVWEPLPLNTGMEFSVALIPLGSKARQSASSLGQESEVSAATPESSATGHNGGTISPLLSLHARDLWCWFPQEKKEEAAFQKTEAQEGRGRGAWGGQEKVGGSNPRDRVSSRCSVPAPANLAVQKHKRLSHAGHMTTPTQCINSLQRLLESQMYVLNNHKRIIISHKDYYVWLIIYQKKKRKNTKVWRSGYSPCLLATQHLDQWQSPFRRDDTCMAGRLADVAFLTAQLWGDRKPQLYFHHSAQTLRSSAEGLLAVPSLRKPNVVVFYCFVGSRPEWLGKPSQMETEVIQEAEGLVRSCCVLAWHSHPAQETFTHPIPWQRTAIYPSLARHP</sequence>
<feature type="non-terminal residue" evidence="2">
    <location>
        <position position="1"/>
    </location>
</feature>